<dbReference type="InterPro" id="IPR000286">
    <property type="entry name" value="HDACs"/>
</dbReference>
<comment type="cofactor">
    <cofactor evidence="1">
        <name>Zn(2+)</name>
        <dbReference type="ChEBI" id="CHEBI:29105"/>
    </cofactor>
</comment>
<dbReference type="InterPro" id="IPR023696">
    <property type="entry name" value="Ureohydrolase_dom_sf"/>
</dbReference>
<organism evidence="7 8">
    <name type="scientific">Pontiella desulfatans</name>
    <dbReference type="NCBI Taxonomy" id="2750659"/>
    <lineage>
        <taxon>Bacteria</taxon>
        <taxon>Pseudomonadati</taxon>
        <taxon>Kiritimatiellota</taxon>
        <taxon>Kiritimatiellia</taxon>
        <taxon>Kiritimatiellales</taxon>
        <taxon>Pontiellaceae</taxon>
        <taxon>Pontiella</taxon>
    </lineage>
</organism>
<dbReference type="GO" id="GO:0004407">
    <property type="term" value="F:histone deacetylase activity"/>
    <property type="evidence" value="ECO:0007669"/>
    <property type="project" value="TreeGrafter"/>
</dbReference>
<dbReference type="SUPFAM" id="SSF55729">
    <property type="entry name" value="Acyl-CoA N-acyltransferases (Nat)"/>
    <property type="match status" value="1"/>
</dbReference>
<dbReference type="InterPro" id="IPR016181">
    <property type="entry name" value="Acyl_CoA_acyltransferase"/>
</dbReference>
<dbReference type="InterPro" id="IPR037138">
    <property type="entry name" value="His_deacetylse_dom_sf"/>
</dbReference>
<evidence type="ECO:0000256" key="2">
    <source>
        <dbReference type="ARBA" id="ARBA00005947"/>
    </source>
</evidence>
<dbReference type="AlphaFoldDB" id="A0A6C2U7S6"/>
<dbReference type="Gene3D" id="3.40.800.20">
    <property type="entry name" value="Histone deacetylase domain"/>
    <property type="match status" value="1"/>
</dbReference>
<proteinExistence type="inferred from homology"/>
<keyword evidence="4 7" id="KW-0378">Hydrolase</keyword>
<dbReference type="GO" id="GO:0040029">
    <property type="term" value="P:epigenetic regulation of gene expression"/>
    <property type="evidence" value="ECO:0007669"/>
    <property type="project" value="TreeGrafter"/>
</dbReference>
<keyword evidence="5" id="KW-0862">Zinc</keyword>
<reference evidence="7 8" key="1">
    <citation type="submission" date="2019-04" db="EMBL/GenBank/DDBJ databases">
        <authorList>
            <person name="Van Vliet M D."/>
        </authorList>
    </citation>
    <scope>NUCLEOTIDE SEQUENCE [LARGE SCALE GENOMIC DNA]</scope>
    <source>
        <strain evidence="7 8">F1</strain>
    </source>
</reference>
<comment type="similarity">
    <text evidence="2">Belongs to the histone deacetylase family.</text>
</comment>
<accession>A0A6C2U7S6</accession>
<sequence>MFRIRKIYDDTSVANRHAITQVQAIIQQQFPTARREDMEKLPLQLHDPVKYKYRSVLFVADDTAGNVKGFALMLHMADINVTYLELISAAPRKNGGGIGSLLYERIREESAKLKVNGLFFECSIDEDRVADPATLKNNQLRMKFYERYGVYPVCNNAYDTPVKPGDKDLYYLMYDALDTGAPLRLPLAQAVVRAILERKYHGIVPKEQVEEVVESFRDDPAILRAPRYKAKPAAVHKHEKTAIALVVNEGHAIHHVSDKGYLESPIRLPQILKEISRTGLFERVEPRKTPAALLRRIHDPEYLSFLHDVCKQLPVDKSIYPSVFPGRNRYRKSTDVEVQIGCFCTDTTTPLNRNAYLAASGAVDCAVTAAEMLLEDYDLSYALVRPPGHHAEWSKFGGFCYFNSTAAAAEYLSDYGRIAVLDIDFHHGNGTQDIFYERPDILTVSIHGDPSYAYPFFTGNAAETGKGEGKGFNMNLPLPEDCSVELYQKTLAKALKRIATFKPDYLVIALGLDTAKRDPTGSWNLVAKDFHRNGTLIGAMELPILIVQEGGYRTQTLGTNARCFFEGLHQARKKDAAS</sequence>
<dbReference type="Proteomes" id="UP000366872">
    <property type="component" value="Unassembled WGS sequence"/>
</dbReference>
<dbReference type="PRINTS" id="PR01270">
    <property type="entry name" value="HDASUPER"/>
</dbReference>
<dbReference type="SUPFAM" id="SSF52768">
    <property type="entry name" value="Arginase/deacetylase"/>
    <property type="match status" value="1"/>
</dbReference>
<protein>
    <submittedName>
        <fullName evidence="7">Acetylpolyamine aminohydrolase</fullName>
    </submittedName>
</protein>
<dbReference type="PANTHER" id="PTHR10625">
    <property type="entry name" value="HISTONE DEACETYLASE HDAC1-RELATED"/>
    <property type="match status" value="1"/>
</dbReference>
<dbReference type="InterPro" id="IPR023801">
    <property type="entry name" value="His_deacetylse_dom"/>
</dbReference>
<evidence type="ECO:0000259" key="6">
    <source>
        <dbReference type="Pfam" id="PF00850"/>
    </source>
</evidence>
<dbReference type="GO" id="GO:0016787">
    <property type="term" value="F:hydrolase activity"/>
    <property type="evidence" value="ECO:0007669"/>
    <property type="project" value="UniProtKB-KW"/>
</dbReference>
<dbReference type="Pfam" id="PF00850">
    <property type="entry name" value="Hist_deacetyl"/>
    <property type="match status" value="1"/>
</dbReference>
<keyword evidence="8" id="KW-1185">Reference proteome</keyword>
<dbReference type="RefSeq" id="WP_136081124.1">
    <property type="nucleotide sequence ID" value="NZ_CAAHFG010000002.1"/>
</dbReference>
<evidence type="ECO:0000256" key="4">
    <source>
        <dbReference type="ARBA" id="ARBA00022801"/>
    </source>
</evidence>
<gene>
    <name evidence="7" type="primary">aphA</name>
    <name evidence="7" type="ORF">PDESU_04156</name>
</gene>
<dbReference type="GO" id="GO:0046872">
    <property type="term" value="F:metal ion binding"/>
    <property type="evidence" value="ECO:0007669"/>
    <property type="project" value="UniProtKB-KW"/>
</dbReference>
<keyword evidence="3" id="KW-0479">Metal-binding</keyword>
<dbReference type="CDD" id="cd10001">
    <property type="entry name" value="HDAC_classII_APAH"/>
    <property type="match status" value="1"/>
</dbReference>
<feature type="domain" description="Histone deacetylase" evidence="6">
    <location>
        <begin position="263"/>
        <end position="566"/>
    </location>
</feature>
<evidence type="ECO:0000256" key="3">
    <source>
        <dbReference type="ARBA" id="ARBA00022723"/>
    </source>
</evidence>
<name>A0A6C2U7S6_PONDE</name>
<dbReference type="Gene3D" id="3.40.630.30">
    <property type="match status" value="1"/>
</dbReference>
<evidence type="ECO:0000256" key="1">
    <source>
        <dbReference type="ARBA" id="ARBA00001947"/>
    </source>
</evidence>
<evidence type="ECO:0000313" key="8">
    <source>
        <dbReference type="Proteomes" id="UP000366872"/>
    </source>
</evidence>
<dbReference type="EMBL" id="CAAHFG010000002">
    <property type="protein sequence ID" value="VGO15571.1"/>
    <property type="molecule type" value="Genomic_DNA"/>
</dbReference>
<evidence type="ECO:0000256" key="5">
    <source>
        <dbReference type="ARBA" id="ARBA00022833"/>
    </source>
</evidence>
<dbReference type="PANTHER" id="PTHR10625:SF17">
    <property type="entry name" value="HISTONE DEACETYLASE 8"/>
    <property type="match status" value="1"/>
</dbReference>
<evidence type="ECO:0000313" key="7">
    <source>
        <dbReference type="EMBL" id="VGO15571.1"/>
    </source>
</evidence>